<keyword evidence="3" id="KW-1185">Reference proteome</keyword>
<evidence type="ECO:0008006" key="4">
    <source>
        <dbReference type="Google" id="ProtNLM"/>
    </source>
</evidence>
<dbReference type="Proteomes" id="UP000054144">
    <property type="component" value="Unassembled WGS sequence"/>
</dbReference>
<feature type="compositionally biased region" description="Basic and acidic residues" evidence="1">
    <location>
        <begin position="159"/>
        <end position="181"/>
    </location>
</feature>
<evidence type="ECO:0000313" key="2">
    <source>
        <dbReference type="EMBL" id="KIY47004.1"/>
    </source>
</evidence>
<feature type="compositionally biased region" description="Acidic residues" evidence="1">
    <location>
        <begin position="15"/>
        <end position="26"/>
    </location>
</feature>
<organism evidence="2 3">
    <name type="scientific">Fistulina hepatica ATCC 64428</name>
    <dbReference type="NCBI Taxonomy" id="1128425"/>
    <lineage>
        <taxon>Eukaryota</taxon>
        <taxon>Fungi</taxon>
        <taxon>Dikarya</taxon>
        <taxon>Basidiomycota</taxon>
        <taxon>Agaricomycotina</taxon>
        <taxon>Agaricomycetes</taxon>
        <taxon>Agaricomycetidae</taxon>
        <taxon>Agaricales</taxon>
        <taxon>Fistulinaceae</taxon>
        <taxon>Fistulina</taxon>
    </lineage>
</organism>
<protein>
    <recommendedName>
        <fullName evidence="4">DUF4211 domain-containing protein</fullName>
    </recommendedName>
</protein>
<dbReference type="EMBL" id="KN882016">
    <property type="protein sequence ID" value="KIY47004.1"/>
    <property type="molecule type" value="Genomic_DNA"/>
</dbReference>
<accession>A0A0D7A9D8</accession>
<feature type="compositionally biased region" description="Acidic residues" evidence="1">
    <location>
        <begin position="137"/>
        <end position="152"/>
    </location>
</feature>
<sequence>MLRSKRLSSQVIVSDSDDSDDSESDSDVVLVSPKKKLRIMDDTDDQSSSVSGTEERSDSNSEDLGGMTVDLPAKPSEKDIKQASLEEYKKKRSPRKMPVDVLLPPHELNDDLNGATMKPARLQQGGSGNSENRADTEDNGDGDEETSDDETDNNSTDRGFVDADVHSEPSLNEYRDSSSRDGSIETIPAWFQMYIRQLVYHHCNSEIPAHYDSRLEPGLGNAINQMNRKLSDEGSLRLPKWIWPFTKTLQTRPLVRFEQFVGVGDYKCDGCSQRGIYDCHGTFGGLYEFTSMVGTYDRRTLEDEEEAYEDEEYVTGLSQFETLSGAPATPFRPEQTFLIGSRCGDRAKFYHRFYHYPYFLNQRVKTELDRLMGTSEENAPGSFDADDSEDSEQHKSGDAENKDVGAAGKPAPGASQDSSDDETDRDENTDDDIPDNSASGIFERLSDEFWENEWKTFTDMISEKQDLLSQNARQYSSA</sequence>
<dbReference type="PANTHER" id="PTHR35711:SF1">
    <property type="entry name" value="ECTODERMAL, ISOFORM F"/>
    <property type="match status" value="1"/>
</dbReference>
<feature type="compositionally biased region" description="Basic and acidic residues" evidence="1">
    <location>
        <begin position="391"/>
        <end position="403"/>
    </location>
</feature>
<feature type="region of interest" description="Disordered" evidence="1">
    <location>
        <begin position="374"/>
        <end position="444"/>
    </location>
</feature>
<evidence type="ECO:0000313" key="3">
    <source>
        <dbReference type="Proteomes" id="UP000054144"/>
    </source>
</evidence>
<name>A0A0D7A9D8_9AGAR</name>
<feature type="compositionally biased region" description="Acidic residues" evidence="1">
    <location>
        <begin position="418"/>
        <end position="434"/>
    </location>
</feature>
<dbReference type="PANTHER" id="PTHR35711">
    <property type="entry name" value="EXPRESSED PROTEIN"/>
    <property type="match status" value="1"/>
</dbReference>
<dbReference type="AlphaFoldDB" id="A0A0D7A9D8"/>
<feature type="region of interest" description="Disordered" evidence="1">
    <location>
        <begin position="1"/>
        <end position="181"/>
    </location>
</feature>
<evidence type="ECO:0000256" key="1">
    <source>
        <dbReference type="SAM" id="MobiDB-lite"/>
    </source>
</evidence>
<feature type="compositionally biased region" description="Basic and acidic residues" evidence="1">
    <location>
        <begin position="75"/>
        <end position="89"/>
    </location>
</feature>
<gene>
    <name evidence="2" type="ORF">FISHEDRAFT_75044</name>
</gene>
<proteinExistence type="predicted"/>
<reference evidence="2 3" key="1">
    <citation type="journal article" date="2015" name="Fungal Genet. Biol.">
        <title>Evolution of novel wood decay mechanisms in Agaricales revealed by the genome sequences of Fistulina hepatica and Cylindrobasidium torrendii.</title>
        <authorList>
            <person name="Floudas D."/>
            <person name="Held B.W."/>
            <person name="Riley R."/>
            <person name="Nagy L.G."/>
            <person name="Koehler G."/>
            <person name="Ransdell A.S."/>
            <person name="Younus H."/>
            <person name="Chow J."/>
            <person name="Chiniquy J."/>
            <person name="Lipzen A."/>
            <person name="Tritt A."/>
            <person name="Sun H."/>
            <person name="Haridas S."/>
            <person name="LaButti K."/>
            <person name="Ohm R.A."/>
            <person name="Kues U."/>
            <person name="Blanchette R.A."/>
            <person name="Grigoriev I.V."/>
            <person name="Minto R.E."/>
            <person name="Hibbett D.S."/>
        </authorList>
    </citation>
    <scope>NUCLEOTIDE SEQUENCE [LARGE SCALE GENOMIC DNA]</scope>
    <source>
        <strain evidence="2 3">ATCC 64428</strain>
    </source>
</reference>